<feature type="domain" description="SMODS-associated and fused to various effectors" evidence="3">
    <location>
        <begin position="216"/>
        <end position="394"/>
    </location>
</feature>
<protein>
    <submittedName>
        <fullName evidence="4">SAVED domain-containing protein</fullName>
    </submittedName>
</protein>
<organism evidence="4 5">
    <name type="scientific">Stenotrophomonas maltophilia</name>
    <name type="common">Pseudomonas maltophilia</name>
    <name type="synonym">Xanthomonas maltophilia</name>
    <dbReference type="NCBI Taxonomy" id="40324"/>
    <lineage>
        <taxon>Bacteria</taxon>
        <taxon>Pseudomonadati</taxon>
        <taxon>Pseudomonadota</taxon>
        <taxon>Gammaproteobacteria</taxon>
        <taxon>Lysobacterales</taxon>
        <taxon>Lysobacteraceae</taxon>
        <taxon>Stenotrophomonas</taxon>
        <taxon>Stenotrophomonas maltophilia group</taxon>
    </lineage>
</organism>
<comment type="caution">
    <text evidence="4">The sequence shown here is derived from an EMBL/GenBank/DDBJ whole genome shotgun (WGS) entry which is preliminary data.</text>
</comment>
<dbReference type="Proteomes" id="UP000634179">
    <property type="component" value="Unassembled WGS sequence"/>
</dbReference>
<dbReference type="AlphaFoldDB" id="A0AA40YH58"/>
<evidence type="ECO:0000259" key="3">
    <source>
        <dbReference type="Pfam" id="PF18145"/>
    </source>
</evidence>
<dbReference type="Pfam" id="PF13391">
    <property type="entry name" value="HNH_2"/>
    <property type="match status" value="1"/>
</dbReference>
<feature type="region of interest" description="Disordered" evidence="1">
    <location>
        <begin position="1"/>
        <end position="26"/>
    </location>
</feature>
<dbReference type="EMBL" id="JADUOV010000016">
    <property type="protein sequence ID" value="MBH1791790.1"/>
    <property type="molecule type" value="Genomic_DNA"/>
</dbReference>
<accession>A0AA40YH58</accession>
<proteinExistence type="predicted"/>
<sequence length="400" mass="44131">MEATSDEVQDVSSTAAPAAGKGGRYHTSEPIKRLVWTRSAGHCELCGTDLTRDFRVGADMQWGEVAHIMPASPKGPRAESGHDAKAASELTNDPANLMLLCPGCHDKADRDAEGYPKSDMTGLHLAYLERIRLAATVPDAGRAVGLIFQSDHFVTINDISERDFAMAMSGEGLVAFGDIIKHTLRPPGEEGRNSDYWRQVREDIRYRIDRELRRRGGRYGDIPTLAVVGLADIPSLVVLGQTIGDRSNRVIFSSNREHGLKWPDSEAVPPEYRFVEPPAGDGEIALVVSISAAIPERDVLDRLPRARIATFTMDDPTYTAVRNRRVIHAFRDALQMRLSKLEVSTPHPIHLFIAAPAAFCIELGALMTTEHQHTYVLYDRDRNSGGRFVETLTITPGDRA</sequence>
<dbReference type="Pfam" id="PF18145">
    <property type="entry name" value="SAVED"/>
    <property type="match status" value="1"/>
</dbReference>
<dbReference type="RefSeq" id="WP_049408457.1">
    <property type="nucleotide sequence ID" value="NZ_JANKBX010000003.1"/>
</dbReference>
<dbReference type="NCBIfam" id="NF033611">
    <property type="entry name" value="SAVED"/>
    <property type="match status" value="1"/>
</dbReference>
<evidence type="ECO:0000259" key="2">
    <source>
        <dbReference type="Pfam" id="PF13391"/>
    </source>
</evidence>
<evidence type="ECO:0000256" key="1">
    <source>
        <dbReference type="SAM" id="MobiDB-lite"/>
    </source>
</evidence>
<evidence type="ECO:0000313" key="4">
    <source>
        <dbReference type="EMBL" id="MBH1791790.1"/>
    </source>
</evidence>
<reference evidence="4" key="1">
    <citation type="submission" date="2020-11" db="EMBL/GenBank/DDBJ databases">
        <title>Enhanced detection system for hospital associated transmission using whole genome sequencing surveillance.</title>
        <authorList>
            <person name="Harrison L.H."/>
            <person name="Van Tyne D."/>
            <person name="Marsh J.W."/>
            <person name="Griffith M.P."/>
            <person name="Snyder D.J."/>
            <person name="Cooper V.S."/>
            <person name="Mustapha M."/>
        </authorList>
    </citation>
    <scope>NUCLEOTIDE SEQUENCE</scope>
    <source>
        <strain evidence="4">STEN00053</strain>
    </source>
</reference>
<dbReference type="Gene3D" id="1.10.30.50">
    <property type="match status" value="1"/>
</dbReference>
<feature type="domain" description="HNH nuclease" evidence="2">
    <location>
        <begin position="43"/>
        <end position="106"/>
    </location>
</feature>
<dbReference type="InterPro" id="IPR003615">
    <property type="entry name" value="HNH_nuc"/>
</dbReference>
<evidence type="ECO:0000313" key="5">
    <source>
        <dbReference type="Proteomes" id="UP000634179"/>
    </source>
</evidence>
<dbReference type="CDD" id="cd00085">
    <property type="entry name" value="HNHc"/>
    <property type="match status" value="1"/>
</dbReference>
<dbReference type="InterPro" id="IPR040836">
    <property type="entry name" value="SAVED"/>
</dbReference>
<name>A0AA40YH58_STEMA</name>
<gene>
    <name evidence="4" type="ORF">I5V89_18155</name>
</gene>